<dbReference type="RefSeq" id="YP_009800988.1">
    <property type="nucleotide sequence ID" value="NC_047962.1"/>
</dbReference>
<evidence type="ECO:0008006" key="3">
    <source>
        <dbReference type="Google" id="ProtNLM"/>
    </source>
</evidence>
<accession>A0A2S1GSN6</accession>
<evidence type="ECO:0000313" key="1">
    <source>
        <dbReference type="EMBL" id="AWD92407.1"/>
    </source>
</evidence>
<dbReference type="GeneID" id="54991495"/>
<sequence>MDGNQYDDAIFRKQFPMFADETKYPEALVSAYWDMASEFMKFENSPCAMISGKGAQLAMNYLTAHLMTLGLNASSEDPGASQGGFETSATIDKISVSMLAPPADNMWKWWLAQSPFGQSLSALLYVKSVGGLSVGGLPERKGFRKVGGVFY</sequence>
<name>A0A2S1GSN6_9CAUD</name>
<proteinExistence type="predicted"/>
<evidence type="ECO:0000313" key="2">
    <source>
        <dbReference type="Proteomes" id="UP000246901"/>
    </source>
</evidence>
<dbReference type="KEGG" id="vg:54991495"/>
<reference evidence="1 2" key="1">
    <citation type="submission" date="2018-03" db="EMBL/GenBank/DDBJ databases">
        <title>Phage therapy in agriculture - a green tech approach to combat plant pathogenic bacteria.</title>
        <authorList>
            <person name="Carstens A.B."/>
            <person name="Djurhuus A.M."/>
            <person name="Hansen L.H."/>
        </authorList>
    </citation>
    <scope>NUCLEOTIDE SEQUENCE [LARGE SCALE GENOMIC DNA]</scope>
</reference>
<keyword evidence="2" id="KW-1185">Reference proteome</keyword>
<dbReference type="Pfam" id="PF13262">
    <property type="entry name" value="DUF4054"/>
    <property type="match status" value="1"/>
</dbReference>
<organism evidence="1 2">
    <name type="scientific">Xanthomonas phage Carpasina</name>
    <dbReference type="NCBI Taxonomy" id="2163636"/>
    <lineage>
        <taxon>Viruses</taxon>
        <taxon>Duplodnaviria</taxon>
        <taxon>Heunggongvirae</taxon>
        <taxon>Uroviricota</taxon>
        <taxon>Caudoviricetes</taxon>
        <taxon>Lindbergviridae</taxon>
        <taxon>Carpasinavirus</taxon>
        <taxon>Carpasinavirus carpasina</taxon>
    </lineage>
</organism>
<dbReference type="EMBL" id="MH059633">
    <property type="protein sequence ID" value="AWD92407.1"/>
    <property type="molecule type" value="Genomic_DNA"/>
</dbReference>
<dbReference type="Proteomes" id="UP000246901">
    <property type="component" value="Segment"/>
</dbReference>
<protein>
    <recommendedName>
        <fullName evidence="3">DUF4054 domain-containing protein</fullName>
    </recommendedName>
</protein>
<dbReference type="InterPro" id="IPR025127">
    <property type="entry name" value="DUF4054"/>
</dbReference>